<comment type="caution">
    <text evidence="2">The sequence shown here is derived from an EMBL/GenBank/DDBJ whole genome shotgun (WGS) entry which is preliminary data.</text>
</comment>
<keyword evidence="3" id="KW-1185">Reference proteome</keyword>
<proteinExistence type="predicted"/>
<reference evidence="2" key="1">
    <citation type="submission" date="2019-03" db="EMBL/GenBank/DDBJ databases">
        <title>Long read genome sequence of the mycoparasitic Pythium oligandrum ATCC 38472 isolated from sugarbeet rhizosphere.</title>
        <authorList>
            <person name="Gaulin E."/>
        </authorList>
    </citation>
    <scope>NUCLEOTIDE SEQUENCE</scope>
    <source>
        <strain evidence="2">ATCC 38472_TT</strain>
    </source>
</reference>
<feature type="compositionally biased region" description="Polar residues" evidence="1">
    <location>
        <begin position="165"/>
        <end position="177"/>
    </location>
</feature>
<dbReference type="OrthoDB" id="150246at2759"/>
<sequence>MKLGKALSVEHIKRMTLRTVRESSEGQAEFLSFITALERHDFDENLCKRESKQLEKVMTAKAQRRAAEHRSTLNFHVIRMLKGMNRNSKEAPATHATKMETLRGGLHAHKENVEASVERNKLSYKDLSHGTRTPKNKFHPYSSPKSAKSSGKESSSKPRRALGDISNQQRNRQTDTGKSPFGKRGADGKLKSTTPSATPRSTKKAGLSVRGSVTPKPRPARHDDVDEIEHAYGGLPSRSPDRDLIADIRREILAELMNDSTPSILDDFDPTRSIVDWEEERQVLESSSSLWAPASPIASPLVELEIPDVPALDDIPEPTFSSDDGLLDEVINTEIALLTDDNEEKKSPKSKNN</sequence>
<evidence type="ECO:0000313" key="2">
    <source>
        <dbReference type="EMBL" id="TMW57429.1"/>
    </source>
</evidence>
<organism evidence="2 3">
    <name type="scientific">Pythium oligandrum</name>
    <name type="common">Mycoparasitic fungus</name>
    <dbReference type="NCBI Taxonomy" id="41045"/>
    <lineage>
        <taxon>Eukaryota</taxon>
        <taxon>Sar</taxon>
        <taxon>Stramenopiles</taxon>
        <taxon>Oomycota</taxon>
        <taxon>Peronosporomycetes</taxon>
        <taxon>Pythiales</taxon>
        <taxon>Pythiaceae</taxon>
        <taxon>Pythium</taxon>
    </lineage>
</organism>
<name>A0A8K1C6D0_PYTOL</name>
<feature type="region of interest" description="Disordered" evidence="1">
    <location>
        <begin position="111"/>
        <end position="224"/>
    </location>
</feature>
<protein>
    <submittedName>
        <fullName evidence="2">Uncharacterized protein</fullName>
    </submittedName>
</protein>
<dbReference type="EMBL" id="SPLM01000144">
    <property type="protein sequence ID" value="TMW57429.1"/>
    <property type="molecule type" value="Genomic_DNA"/>
</dbReference>
<gene>
    <name evidence="2" type="ORF">Poli38472_003354</name>
</gene>
<dbReference type="Proteomes" id="UP000794436">
    <property type="component" value="Unassembled WGS sequence"/>
</dbReference>
<dbReference type="AlphaFoldDB" id="A0A8K1C6D0"/>
<evidence type="ECO:0000313" key="3">
    <source>
        <dbReference type="Proteomes" id="UP000794436"/>
    </source>
</evidence>
<evidence type="ECO:0000256" key="1">
    <source>
        <dbReference type="SAM" id="MobiDB-lite"/>
    </source>
</evidence>
<feature type="compositionally biased region" description="Polar residues" evidence="1">
    <location>
        <begin position="191"/>
        <end position="200"/>
    </location>
</feature>
<feature type="compositionally biased region" description="Basic and acidic residues" evidence="1">
    <location>
        <begin position="111"/>
        <end position="129"/>
    </location>
</feature>
<accession>A0A8K1C6D0</accession>